<dbReference type="Proteomes" id="UP001501727">
    <property type="component" value="Unassembled WGS sequence"/>
</dbReference>
<dbReference type="RefSeq" id="WP_344758914.1">
    <property type="nucleotide sequence ID" value="NZ_BAAAZU010000004.1"/>
</dbReference>
<gene>
    <name evidence="7" type="ORF">GCM10022229_10590</name>
</gene>
<dbReference type="Pfam" id="PF06305">
    <property type="entry name" value="LapA_dom"/>
    <property type="match status" value="1"/>
</dbReference>
<keyword evidence="2 5" id="KW-0812">Transmembrane</keyword>
<feature type="domain" description="Lipopolysaccharide assembly protein A" evidence="6">
    <location>
        <begin position="22"/>
        <end position="76"/>
    </location>
</feature>
<dbReference type="EMBL" id="BAAAZU010000004">
    <property type="protein sequence ID" value="GAA3918871.1"/>
    <property type="molecule type" value="Genomic_DNA"/>
</dbReference>
<keyword evidence="1" id="KW-1003">Cell membrane</keyword>
<evidence type="ECO:0000256" key="5">
    <source>
        <dbReference type="SAM" id="Phobius"/>
    </source>
</evidence>
<evidence type="ECO:0000256" key="3">
    <source>
        <dbReference type="ARBA" id="ARBA00022989"/>
    </source>
</evidence>
<evidence type="ECO:0000259" key="6">
    <source>
        <dbReference type="Pfam" id="PF06305"/>
    </source>
</evidence>
<proteinExistence type="predicted"/>
<sequence length="88" mass="9038">MRLIRFLIALLCIAAGVVVGALNPQPVSLDFGFATVPGTLGVSLLVALLIGAIAGGLVLAASVILPLRQQLRRERARHATTTHDSGGA</sequence>
<protein>
    <recommendedName>
        <fullName evidence="6">Lipopolysaccharide assembly protein A domain-containing protein</fullName>
    </recommendedName>
</protein>
<evidence type="ECO:0000256" key="4">
    <source>
        <dbReference type="ARBA" id="ARBA00023136"/>
    </source>
</evidence>
<dbReference type="InterPro" id="IPR010445">
    <property type="entry name" value="LapA_dom"/>
</dbReference>
<keyword evidence="8" id="KW-1185">Reference proteome</keyword>
<comment type="caution">
    <text evidence="7">The sequence shown here is derived from an EMBL/GenBank/DDBJ whole genome shotgun (WGS) entry which is preliminary data.</text>
</comment>
<keyword evidence="3 5" id="KW-1133">Transmembrane helix</keyword>
<evidence type="ECO:0000313" key="8">
    <source>
        <dbReference type="Proteomes" id="UP001501727"/>
    </source>
</evidence>
<organism evidence="7 8">
    <name type="scientific">Luteimonas lutimaris</name>
    <dbReference type="NCBI Taxonomy" id="698645"/>
    <lineage>
        <taxon>Bacteria</taxon>
        <taxon>Pseudomonadati</taxon>
        <taxon>Pseudomonadota</taxon>
        <taxon>Gammaproteobacteria</taxon>
        <taxon>Lysobacterales</taxon>
        <taxon>Lysobacteraceae</taxon>
        <taxon>Luteimonas</taxon>
    </lineage>
</organism>
<accession>A0ABP7MES9</accession>
<reference evidence="8" key="1">
    <citation type="journal article" date="2019" name="Int. J. Syst. Evol. Microbiol.">
        <title>The Global Catalogue of Microorganisms (GCM) 10K type strain sequencing project: providing services to taxonomists for standard genome sequencing and annotation.</title>
        <authorList>
            <consortium name="The Broad Institute Genomics Platform"/>
            <consortium name="The Broad Institute Genome Sequencing Center for Infectious Disease"/>
            <person name="Wu L."/>
            <person name="Ma J."/>
        </authorList>
    </citation>
    <scope>NUCLEOTIDE SEQUENCE [LARGE SCALE GENOMIC DNA]</scope>
    <source>
        <strain evidence="8">JCM 16916</strain>
    </source>
</reference>
<evidence type="ECO:0000256" key="1">
    <source>
        <dbReference type="ARBA" id="ARBA00022475"/>
    </source>
</evidence>
<evidence type="ECO:0000313" key="7">
    <source>
        <dbReference type="EMBL" id="GAA3918871.1"/>
    </source>
</evidence>
<name>A0ABP7MES9_9GAMM</name>
<feature type="transmembrane region" description="Helical" evidence="5">
    <location>
        <begin position="44"/>
        <end position="67"/>
    </location>
</feature>
<evidence type="ECO:0000256" key="2">
    <source>
        <dbReference type="ARBA" id="ARBA00022692"/>
    </source>
</evidence>
<keyword evidence="4 5" id="KW-0472">Membrane</keyword>